<dbReference type="HOGENOM" id="CLU_128104_0_0_12"/>
<evidence type="ECO:0000259" key="1">
    <source>
        <dbReference type="Pfam" id="PF12728"/>
    </source>
</evidence>
<dbReference type="Gene3D" id="1.10.1660.10">
    <property type="match status" value="1"/>
</dbReference>
<proteinExistence type="predicted"/>
<dbReference type="InterPro" id="IPR010093">
    <property type="entry name" value="SinI_DNA-bd"/>
</dbReference>
<name>A0A0E2E351_TREDN</name>
<dbReference type="GO" id="GO:0003677">
    <property type="term" value="F:DNA binding"/>
    <property type="evidence" value="ECO:0007669"/>
    <property type="project" value="InterPro"/>
</dbReference>
<dbReference type="PATRIC" id="fig|999432.5.peg.1856"/>
<dbReference type="NCBIfam" id="TIGR01764">
    <property type="entry name" value="excise"/>
    <property type="match status" value="1"/>
</dbReference>
<sequence>MEKLYTMNQIAEMLELSVRTIQNYLKEGKLTGKKIGSQWRFTEKDLERLFSDESFIDEKNIDENHRLQEFLKKDSVNKPEIFSILNYPYKKDFKLRELMKKINENIEQANKCRFYFASTANTFKFFLEGDIESVINLQKIIDENFKF</sequence>
<evidence type="ECO:0000313" key="2">
    <source>
        <dbReference type="EMBL" id="EMB32007.1"/>
    </source>
</evidence>
<reference evidence="2" key="1">
    <citation type="submission" date="2012-01" db="EMBL/GenBank/DDBJ databases">
        <title>The Genome Sequence of Treponema denticola H-22.</title>
        <authorList>
            <consortium name="The Broad Institute Genome Sequencing Platform"/>
            <person name="Earl A."/>
            <person name="Ward D."/>
            <person name="Feldgarden M."/>
            <person name="Gevers D."/>
            <person name="Blanton J.M."/>
            <person name="Fenno C.J."/>
            <person name="Baranova O.V."/>
            <person name="Mathney J."/>
            <person name="Dewhirst F.E."/>
            <person name="Izard J."/>
            <person name="Young S.K."/>
            <person name="Zeng Q."/>
            <person name="Gargeya S."/>
            <person name="Fitzgerald M."/>
            <person name="Haas B."/>
            <person name="Abouelleil A."/>
            <person name="Alvarado L."/>
            <person name="Arachchi H.M."/>
            <person name="Berlin A."/>
            <person name="Chapman S.B."/>
            <person name="Gearin G."/>
            <person name="Goldberg J."/>
            <person name="Griggs A."/>
            <person name="Gujja S."/>
            <person name="Hansen M."/>
            <person name="Heiman D."/>
            <person name="Howarth C."/>
            <person name="Larimer J."/>
            <person name="Lui A."/>
            <person name="MacDonald P.J.P."/>
            <person name="McCowen C."/>
            <person name="Montmayeur A."/>
            <person name="Murphy C."/>
            <person name="Neiman D."/>
            <person name="Pearson M."/>
            <person name="Priest M."/>
            <person name="Roberts A."/>
            <person name="Saif S."/>
            <person name="Shea T."/>
            <person name="Sisk P."/>
            <person name="Stolte C."/>
            <person name="Sykes S."/>
            <person name="Wortman J."/>
            <person name="Nusbaum C."/>
            <person name="Birren B."/>
        </authorList>
    </citation>
    <scope>NUCLEOTIDE SEQUENCE [LARGE SCALE GENOMIC DNA]</scope>
    <source>
        <strain evidence="2">H-22</strain>
    </source>
</reference>
<dbReference type="AlphaFoldDB" id="A0A0E2E351"/>
<dbReference type="InterPro" id="IPR041657">
    <property type="entry name" value="HTH_17"/>
</dbReference>
<protein>
    <submittedName>
        <fullName evidence="2">Excisionase family DNA binding domain-containing protein</fullName>
    </submittedName>
</protein>
<dbReference type="EMBL" id="AGDV01000015">
    <property type="protein sequence ID" value="EMB32007.1"/>
    <property type="molecule type" value="Genomic_DNA"/>
</dbReference>
<dbReference type="InterPro" id="IPR009061">
    <property type="entry name" value="DNA-bd_dom_put_sf"/>
</dbReference>
<gene>
    <name evidence="2" type="ORF">HMPREF9726_01790</name>
</gene>
<organism evidence="2">
    <name type="scientific">Treponema denticola H-22</name>
    <dbReference type="NCBI Taxonomy" id="999432"/>
    <lineage>
        <taxon>Bacteria</taxon>
        <taxon>Pseudomonadati</taxon>
        <taxon>Spirochaetota</taxon>
        <taxon>Spirochaetia</taxon>
        <taxon>Spirochaetales</taxon>
        <taxon>Treponemataceae</taxon>
        <taxon>Treponema</taxon>
    </lineage>
</organism>
<dbReference type="RefSeq" id="WP_002666218.1">
    <property type="nucleotide sequence ID" value="NZ_CM001795.1"/>
</dbReference>
<comment type="caution">
    <text evidence="2">The sequence shown here is derived from an EMBL/GenBank/DDBJ whole genome shotgun (WGS) entry which is preliminary data.</text>
</comment>
<dbReference type="Pfam" id="PF12728">
    <property type="entry name" value="HTH_17"/>
    <property type="match status" value="1"/>
</dbReference>
<dbReference type="Proteomes" id="UP000011705">
    <property type="component" value="Chromosome"/>
</dbReference>
<accession>A0A0E2E351</accession>
<feature type="domain" description="Helix-turn-helix" evidence="1">
    <location>
        <begin position="4"/>
        <end position="50"/>
    </location>
</feature>
<dbReference type="SUPFAM" id="SSF46955">
    <property type="entry name" value="Putative DNA-binding domain"/>
    <property type="match status" value="1"/>
</dbReference>